<feature type="compositionally biased region" description="Basic and acidic residues" evidence="3">
    <location>
        <begin position="90"/>
        <end position="99"/>
    </location>
</feature>
<feature type="signal peptide" evidence="4">
    <location>
        <begin position="1"/>
        <end position="26"/>
    </location>
</feature>
<name>A0A6V7WMB6_MELEN</name>
<evidence type="ECO:0000313" key="6">
    <source>
        <dbReference type="Proteomes" id="UP000580250"/>
    </source>
</evidence>
<keyword evidence="1" id="KW-1015">Disulfide bond</keyword>
<comment type="caution">
    <text evidence="5">The sequence shown here is derived from an EMBL/GenBank/DDBJ whole genome shotgun (WGS) entry which is preliminary data.</text>
</comment>
<protein>
    <submittedName>
        <fullName evidence="5">Uncharacterized protein</fullName>
    </submittedName>
</protein>
<gene>
    <name evidence="5" type="ORF">MENT_LOCUS40762</name>
</gene>
<dbReference type="Gene3D" id="4.10.400.10">
    <property type="entry name" value="Low-density Lipoprotein Receptor"/>
    <property type="match status" value="1"/>
</dbReference>
<organism evidence="5 6">
    <name type="scientific">Meloidogyne enterolobii</name>
    <name type="common">Root-knot nematode worm</name>
    <name type="synonym">Meloidogyne mayaguensis</name>
    <dbReference type="NCBI Taxonomy" id="390850"/>
    <lineage>
        <taxon>Eukaryota</taxon>
        <taxon>Metazoa</taxon>
        <taxon>Ecdysozoa</taxon>
        <taxon>Nematoda</taxon>
        <taxon>Chromadorea</taxon>
        <taxon>Rhabditida</taxon>
        <taxon>Tylenchina</taxon>
        <taxon>Tylenchomorpha</taxon>
        <taxon>Tylenchoidea</taxon>
        <taxon>Meloidogynidae</taxon>
        <taxon>Meloidogyninae</taxon>
        <taxon>Meloidogyne</taxon>
    </lineage>
</organism>
<dbReference type="CDD" id="cd00112">
    <property type="entry name" value="LDLa"/>
    <property type="match status" value="1"/>
</dbReference>
<dbReference type="Pfam" id="PF00057">
    <property type="entry name" value="Ldl_recept_a"/>
    <property type="match status" value="1"/>
</dbReference>
<evidence type="ECO:0000313" key="5">
    <source>
        <dbReference type="EMBL" id="CAD2188131.1"/>
    </source>
</evidence>
<evidence type="ECO:0000256" key="1">
    <source>
        <dbReference type="ARBA" id="ARBA00023157"/>
    </source>
</evidence>
<dbReference type="AlphaFoldDB" id="A0A6V7WMB6"/>
<dbReference type="Proteomes" id="UP000580250">
    <property type="component" value="Unassembled WGS sequence"/>
</dbReference>
<feature type="region of interest" description="Disordered" evidence="3">
    <location>
        <begin position="62"/>
        <end position="99"/>
    </location>
</feature>
<dbReference type="PROSITE" id="PS50068">
    <property type="entry name" value="LDLRA_2"/>
    <property type="match status" value="1"/>
</dbReference>
<dbReference type="InterPro" id="IPR002172">
    <property type="entry name" value="LDrepeatLR_classA_rpt"/>
</dbReference>
<sequence>MPTTTNSLKFKLFFLLFLIYSPPFNCEGNSSVCSSDAFFCPINGNCIPLDWVNDGEPDCEDGADEKHVYNNNTENENNKQKLLETNNMSGKEEKNRNTY</sequence>
<dbReference type="EMBL" id="CAJEWN010000676">
    <property type="protein sequence ID" value="CAD2188131.1"/>
    <property type="molecule type" value="Genomic_DNA"/>
</dbReference>
<evidence type="ECO:0000256" key="4">
    <source>
        <dbReference type="SAM" id="SignalP"/>
    </source>
</evidence>
<dbReference type="InterPro" id="IPR036055">
    <property type="entry name" value="LDL_receptor-like_sf"/>
</dbReference>
<dbReference type="OrthoDB" id="9991628at2759"/>
<evidence type="ECO:0000256" key="3">
    <source>
        <dbReference type="SAM" id="MobiDB-lite"/>
    </source>
</evidence>
<dbReference type="SMART" id="SM00192">
    <property type="entry name" value="LDLa"/>
    <property type="match status" value="1"/>
</dbReference>
<reference evidence="5 6" key="1">
    <citation type="submission" date="2020-08" db="EMBL/GenBank/DDBJ databases">
        <authorList>
            <person name="Koutsovoulos G."/>
            <person name="Danchin GJ E."/>
        </authorList>
    </citation>
    <scope>NUCLEOTIDE SEQUENCE [LARGE SCALE GENOMIC DNA]</scope>
</reference>
<keyword evidence="4" id="KW-0732">Signal</keyword>
<dbReference type="SUPFAM" id="SSF57424">
    <property type="entry name" value="LDL receptor-like module"/>
    <property type="match status" value="1"/>
</dbReference>
<comment type="caution">
    <text evidence="2">Lacks conserved residue(s) required for the propagation of feature annotation.</text>
</comment>
<proteinExistence type="predicted"/>
<accession>A0A6V7WMB6</accession>
<evidence type="ECO:0000256" key="2">
    <source>
        <dbReference type="PROSITE-ProRule" id="PRU00124"/>
    </source>
</evidence>
<feature type="chain" id="PRO_5028422462" evidence="4">
    <location>
        <begin position="27"/>
        <end position="99"/>
    </location>
</feature>